<sequence>MAAAMRFRIQSSHSRAQRVKPVVARHPFPFSIDHHAMATEYPFELHVSDEDLQRLHQKLELTTFPDELDEAGWDYGAPLADVGRLVARWKDGFDWRKAEAAINAFPQFTRDIDVDGFGTLNIHYLHQRSSVDHAIPLLFVHGWPGHFMEAQKIIPLLTSASPDHPSFHVVAVSLPNFGFSEAPKKKGFSLEQYAEVGNKLMLSLGYNEFVVQGGDWGYSISRIMAHTYGSKTVKAWHTNYPRTNFPSFRSHPVLYLKALVKSCTQFERAVLKRNQWMMKYGKGYFEQQATRPQTLGYSLADSPVGLLAWIYEKLVEWTDNYLWDDDEVLAWVSIYWFSRAGPAASVRIYYERVHAITLDTLFSLWSPIPLGLSFFPKDIGIAPPMWARTIGNVLHESVHESGGHFSAHEKPEYLVGDLRHMFAKGGPAYGVVSGKSGYA</sequence>
<evidence type="ECO:0000256" key="1">
    <source>
        <dbReference type="ARBA" id="ARBA00010088"/>
    </source>
</evidence>
<dbReference type="InterPro" id="IPR016292">
    <property type="entry name" value="Epoxide_hydrolase"/>
</dbReference>
<dbReference type="OrthoDB" id="7130006at2759"/>
<dbReference type="InterPro" id="IPR010497">
    <property type="entry name" value="Epoxide_hydro_N"/>
</dbReference>
<keyword evidence="3 6" id="KW-0378">Hydrolase</keyword>
<keyword evidence="2" id="KW-0058">Aromatic hydrocarbons catabolism</keyword>
<evidence type="ECO:0000313" key="6">
    <source>
        <dbReference type="EMBL" id="OCH86440.1"/>
    </source>
</evidence>
<feature type="active site" description="Nucleophile" evidence="4">
    <location>
        <position position="215"/>
    </location>
</feature>
<evidence type="ECO:0000259" key="5">
    <source>
        <dbReference type="Pfam" id="PF06441"/>
    </source>
</evidence>
<dbReference type="PRINTS" id="PR00412">
    <property type="entry name" value="EPOXHYDRLASE"/>
</dbReference>
<feature type="active site" description="Proton donor" evidence="4">
    <location>
        <position position="349"/>
    </location>
</feature>
<protein>
    <submittedName>
        <fullName evidence="6">Alpha/beta-hydrolase</fullName>
    </submittedName>
</protein>
<evidence type="ECO:0000256" key="4">
    <source>
        <dbReference type="PIRSR" id="PIRSR001112-1"/>
    </source>
</evidence>
<dbReference type="InterPro" id="IPR000639">
    <property type="entry name" value="Epox_hydrolase-like"/>
</dbReference>
<dbReference type="Proteomes" id="UP000250043">
    <property type="component" value="Unassembled WGS sequence"/>
</dbReference>
<dbReference type="PANTHER" id="PTHR21661">
    <property type="entry name" value="EPOXIDE HYDROLASE 1-RELATED"/>
    <property type="match status" value="1"/>
</dbReference>
<dbReference type="Pfam" id="PF06441">
    <property type="entry name" value="EHN"/>
    <property type="match status" value="1"/>
</dbReference>
<dbReference type="InterPro" id="IPR029058">
    <property type="entry name" value="AB_hydrolase_fold"/>
</dbReference>
<proteinExistence type="inferred from homology"/>
<reference evidence="6 7" key="1">
    <citation type="submission" date="2016-07" db="EMBL/GenBank/DDBJ databases">
        <title>Draft genome of the white-rot fungus Obba rivulosa 3A-2.</title>
        <authorList>
            <consortium name="DOE Joint Genome Institute"/>
            <person name="Miettinen O."/>
            <person name="Riley R."/>
            <person name="Acob R."/>
            <person name="Barry K."/>
            <person name="Cullen D."/>
            <person name="De Vries R."/>
            <person name="Hainaut M."/>
            <person name="Hatakka A."/>
            <person name="Henrissat B."/>
            <person name="Hilden K."/>
            <person name="Kuo R."/>
            <person name="Labutti K."/>
            <person name="Lipzen A."/>
            <person name="Makela M.R."/>
            <person name="Sandor L."/>
            <person name="Spatafora J.W."/>
            <person name="Grigoriev I.V."/>
            <person name="Hibbett D.S."/>
        </authorList>
    </citation>
    <scope>NUCLEOTIDE SEQUENCE [LARGE SCALE GENOMIC DNA]</scope>
    <source>
        <strain evidence="6 7">3A-2</strain>
    </source>
</reference>
<dbReference type="GO" id="GO:0004301">
    <property type="term" value="F:epoxide hydrolase activity"/>
    <property type="evidence" value="ECO:0007669"/>
    <property type="project" value="TreeGrafter"/>
</dbReference>
<dbReference type="Gene3D" id="3.40.50.1820">
    <property type="entry name" value="alpha/beta hydrolase"/>
    <property type="match status" value="1"/>
</dbReference>
<dbReference type="GO" id="GO:0097176">
    <property type="term" value="P:epoxide metabolic process"/>
    <property type="evidence" value="ECO:0007669"/>
    <property type="project" value="TreeGrafter"/>
</dbReference>
<evidence type="ECO:0000256" key="3">
    <source>
        <dbReference type="ARBA" id="ARBA00022801"/>
    </source>
</evidence>
<organism evidence="6 7">
    <name type="scientific">Obba rivulosa</name>
    <dbReference type="NCBI Taxonomy" id="1052685"/>
    <lineage>
        <taxon>Eukaryota</taxon>
        <taxon>Fungi</taxon>
        <taxon>Dikarya</taxon>
        <taxon>Basidiomycota</taxon>
        <taxon>Agaricomycotina</taxon>
        <taxon>Agaricomycetes</taxon>
        <taxon>Polyporales</taxon>
        <taxon>Gelatoporiaceae</taxon>
        <taxon>Obba</taxon>
    </lineage>
</organism>
<dbReference type="EMBL" id="KV722528">
    <property type="protein sequence ID" value="OCH86440.1"/>
    <property type="molecule type" value="Genomic_DNA"/>
</dbReference>
<dbReference type="AlphaFoldDB" id="A0A8E2DFX3"/>
<gene>
    <name evidence="6" type="ORF">OBBRIDRAFT_890491</name>
</gene>
<name>A0A8E2DFX3_9APHY</name>
<feature type="domain" description="Epoxide hydrolase N-terminal" evidence="5">
    <location>
        <begin position="42"/>
        <end position="149"/>
    </location>
</feature>
<dbReference type="PIRSF" id="PIRSF001112">
    <property type="entry name" value="Epoxide_hydrolase"/>
    <property type="match status" value="1"/>
</dbReference>
<dbReference type="SUPFAM" id="SSF53474">
    <property type="entry name" value="alpha/beta-Hydrolases"/>
    <property type="match status" value="1"/>
</dbReference>
<comment type="similarity">
    <text evidence="1">Belongs to the peptidase S33 family.</text>
</comment>
<dbReference type="PANTHER" id="PTHR21661:SF35">
    <property type="entry name" value="EPOXIDE HYDROLASE"/>
    <property type="match status" value="1"/>
</dbReference>
<accession>A0A8E2DFX3</accession>
<keyword evidence="7" id="KW-1185">Reference proteome</keyword>
<evidence type="ECO:0000256" key="2">
    <source>
        <dbReference type="ARBA" id="ARBA00022797"/>
    </source>
</evidence>
<feature type="active site" description="Proton acceptor" evidence="4">
    <location>
        <position position="404"/>
    </location>
</feature>
<evidence type="ECO:0000313" key="7">
    <source>
        <dbReference type="Proteomes" id="UP000250043"/>
    </source>
</evidence>